<feature type="domain" description="PAS" evidence="1">
    <location>
        <begin position="60"/>
        <end position="127"/>
    </location>
</feature>
<dbReference type="PROSITE" id="PS50112">
    <property type="entry name" value="PAS"/>
    <property type="match status" value="1"/>
</dbReference>
<dbReference type="Gene3D" id="3.30.450.20">
    <property type="entry name" value="PAS domain"/>
    <property type="match status" value="2"/>
</dbReference>
<dbReference type="AlphaFoldDB" id="A0A9X9A5K4"/>
<dbReference type="SUPFAM" id="SSF55785">
    <property type="entry name" value="PYP-like sensor domain (PAS domain)"/>
    <property type="match status" value="1"/>
</dbReference>
<dbReference type="GO" id="GO:0006355">
    <property type="term" value="P:regulation of DNA-templated transcription"/>
    <property type="evidence" value="ECO:0007669"/>
    <property type="project" value="InterPro"/>
</dbReference>
<feature type="non-terminal residue" evidence="2">
    <location>
        <position position="1"/>
    </location>
</feature>
<dbReference type="SMART" id="SM00091">
    <property type="entry name" value="PAS"/>
    <property type="match status" value="1"/>
</dbReference>
<dbReference type="CDD" id="cd00130">
    <property type="entry name" value="PAS"/>
    <property type="match status" value="1"/>
</dbReference>
<evidence type="ECO:0000313" key="3">
    <source>
        <dbReference type="Proteomes" id="UP000308444"/>
    </source>
</evidence>
<accession>A0A9X9A5K4</accession>
<feature type="non-terminal residue" evidence="2">
    <location>
        <position position="127"/>
    </location>
</feature>
<proteinExistence type="predicted"/>
<dbReference type="NCBIfam" id="TIGR00229">
    <property type="entry name" value="sensory_box"/>
    <property type="match status" value="1"/>
</dbReference>
<organism evidence="2 3">
    <name type="scientific">Bacillus cereus</name>
    <dbReference type="NCBI Taxonomy" id="1396"/>
    <lineage>
        <taxon>Bacteria</taxon>
        <taxon>Bacillati</taxon>
        <taxon>Bacillota</taxon>
        <taxon>Bacilli</taxon>
        <taxon>Bacillales</taxon>
        <taxon>Bacillaceae</taxon>
        <taxon>Bacillus</taxon>
        <taxon>Bacillus cereus group</taxon>
    </lineage>
</organism>
<evidence type="ECO:0000259" key="1">
    <source>
        <dbReference type="PROSITE" id="PS50112"/>
    </source>
</evidence>
<dbReference type="InterPro" id="IPR013767">
    <property type="entry name" value="PAS_fold"/>
</dbReference>
<dbReference type="Proteomes" id="UP000308444">
    <property type="component" value="Unassembled WGS sequence"/>
</dbReference>
<dbReference type="InterPro" id="IPR035965">
    <property type="entry name" value="PAS-like_dom_sf"/>
</dbReference>
<gene>
    <name evidence="2" type="ORF">FC695_25605</name>
</gene>
<comment type="caution">
    <text evidence="2">The sequence shown here is derived from an EMBL/GenBank/DDBJ whole genome shotgun (WGS) entry which is preliminary data.</text>
</comment>
<sequence length="127" mass="14624">YYLQAWEGKEIIFELPWPNDKTIILIALRPIKRNGQVIEVVGSTVDITERKKVESELSATKELLESFIKHNLDAITISDREGHILQANKAYEKIFGWSSQEIIGKRLPCVPDFLMEESLKNIQKILT</sequence>
<protein>
    <submittedName>
        <fullName evidence="2">PAS domain S-box protein</fullName>
    </submittedName>
</protein>
<dbReference type="InterPro" id="IPR000014">
    <property type="entry name" value="PAS"/>
</dbReference>
<dbReference type="EMBL" id="SZOH01002094">
    <property type="protein sequence ID" value="TKI96986.1"/>
    <property type="molecule type" value="Genomic_DNA"/>
</dbReference>
<reference evidence="2 3" key="1">
    <citation type="journal article" date="2019" name="Environ. Microbiol.">
        <title>An active ?-lactamase is a part of an orchestrated cell wall stress resistance network of Bacillus subtilis and related rhizosphere species.</title>
        <authorList>
            <person name="Bucher T."/>
            <person name="Keren-Paz A."/>
            <person name="Hausser J."/>
            <person name="Olender T."/>
            <person name="Cytryn E."/>
            <person name="Kolodkin-Gal I."/>
        </authorList>
    </citation>
    <scope>NUCLEOTIDE SEQUENCE [LARGE SCALE GENOMIC DNA]</scope>
    <source>
        <strain evidence="2 3">I32</strain>
    </source>
</reference>
<name>A0A9X9A5K4_BACCE</name>
<dbReference type="Pfam" id="PF00989">
    <property type="entry name" value="PAS"/>
    <property type="match status" value="1"/>
</dbReference>
<evidence type="ECO:0000313" key="2">
    <source>
        <dbReference type="EMBL" id="TKI96986.1"/>
    </source>
</evidence>